<dbReference type="CDD" id="cd08704">
    <property type="entry name" value="Met_tRNA_FMT_C"/>
    <property type="match status" value="1"/>
</dbReference>
<dbReference type="InterPro" id="IPR001555">
    <property type="entry name" value="GART_AS"/>
</dbReference>
<dbReference type="Proteomes" id="UP000004069">
    <property type="component" value="Unassembled WGS sequence"/>
</dbReference>
<dbReference type="InterPro" id="IPR044135">
    <property type="entry name" value="Met-tRNA-FMT_C"/>
</dbReference>
<evidence type="ECO:0000259" key="7">
    <source>
        <dbReference type="Pfam" id="PF02911"/>
    </source>
</evidence>
<dbReference type="GO" id="GO:0005829">
    <property type="term" value="C:cytosol"/>
    <property type="evidence" value="ECO:0007669"/>
    <property type="project" value="TreeGrafter"/>
</dbReference>
<feature type="domain" description="Formyl transferase N-terminal" evidence="6">
    <location>
        <begin position="6"/>
        <end position="182"/>
    </location>
</feature>
<name>D4YS88_9LACO</name>
<reference evidence="8 9" key="1">
    <citation type="submission" date="2010-04" db="EMBL/GenBank/DDBJ databases">
        <authorList>
            <person name="Muzny D."/>
            <person name="Qin X."/>
            <person name="Deng J."/>
            <person name="Jiang H."/>
            <person name="Liu Y."/>
            <person name="Qu J."/>
            <person name="Song X.-Z."/>
            <person name="Zhang L."/>
            <person name="Thornton R."/>
            <person name="Coyle M."/>
            <person name="Francisco L."/>
            <person name="Jackson L."/>
            <person name="Javaid M."/>
            <person name="Korchina V."/>
            <person name="Kovar C."/>
            <person name="Mata R."/>
            <person name="Mathew T."/>
            <person name="Ngo R."/>
            <person name="Nguyen L."/>
            <person name="Nguyen N."/>
            <person name="Okwuonu G."/>
            <person name="Ongeri F."/>
            <person name="Pham C."/>
            <person name="Simmons D."/>
            <person name="Wilczek-Boney K."/>
            <person name="Hale W."/>
            <person name="Jakkamsetti A."/>
            <person name="Pham P."/>
            <person name="Ruth R."/>
            <person name="San Lucas F."/>
            <person name="Warren J."/>
            <person name="Zhang J."/>
            <person name="Zhao Z."/>
            <person name="Zhou C."/>
            <person name="Zhu D."/>
            <person name="Lee S."/>
            <person name="Bess C."/>
            <person name="Blankenburg K."/>
            <person name="Forbes L."/>
            <person name="Fu Q."/>
            <person name="Gubbala S."/>
            <person name="Hirani K."/>
            <person name="Jayaseelan J.C."/>
            <person name="Lara F."/>
            <person name="Munidasa M."/>
            <person name="Palculict T."/>
            <person name="Patil S."/>
            <person name="Pu L.-L."/>
            <person name="Saada N."/>
            <person name="Tang L."/>
            <person name="Weissenberger G."/>
            <person name="Zhu Y."/>
            <person name="Hemphill L."/>
            <person name="Shang Y."/>
            <person name="Youmans B."/>
            <person name="Ayvaz T."/>
            <person name="Ross M."/>
            <person name="Santibanez J."/>
            <person name="Aqrawi P."/>
            <person name="Gross S."/>
            <person name="Joshi V."/>
            <person name="Fowler G."/>
            <person name="Nazareth L."/>
            <person name="Reid J."/>
            <person name="Worley K."/>
            <person name="Petrosino J."/>
            <person name="Highlander S."/>
            <person name="Gibbs R."/>
        </authorList>
    </citation>
    <scope>NUCLEOTIDE SEQUENCE [LARGE SCALE GENOMIC DNA]</scope>
    <source>
        <strain evidence="8 9">DSM 11664</strain>
    </source>
</reference>
<keyword evidence="3 5" id="KW-0808">Transferase</keyword>
<dbReference type="InterPro" id="IPR011034">
    <property type="entry name" value="Formyl_transferase-like_C_sf"/>
</dbReference>
<dbReference type="SUPFAM" id="SSF53328">
    <property type="entry name" value="Formyltransferase"/>
    <property type="match status" value="1"/>
</dbReference>
<dbReference type="InterPro" id="IPR041711">
    <property type="entry name" value="Met-tRNA-FMT_N"/>
</dbReference>
<evidence type="ECO:0000256" key="1">
    <source>
        <dbReference type="ARBA" id="ARBA00010699"/>
    </source>
</evidence>
<evidence type="ECO:0000259" key="6">
    <source>
        <dbReference type="Pfam" id="PF00551"/>
    </source>
</evidence>
<dbReference type="HAMAP" id="MF_00182">
    <property type="entry name" value="Formyl_trans"/>
    <property type="match status" value="1"/>
</dbReference>
<dbReference type="PROSITE" id="PS00373">
    <property type="entry name" value="GART"/>
    <property type="match status" value="1"/>
</dbReference>
<dbReference type="InterPro" id="IPR005794">
    <property type="entry name" value="Fmt"/>
</dbReference>
<dbReference type="eggNOG" id="COG0223">
    <property type="taxonomic scope" value="Bacteria"/>
</dbReference>
<dbReference type="SUPFAM" id="SSF50486">
    <property type="entry name" value="FMT C-terminal domain-like"/>
    <property type="match status" value="1"/>
</dbReference>
<comment type="similarity">
    <text evidence="1 5">Belongs to the Fmt family.</text>
</comment>
<dbReference type="InterPro" id="IPR002376">
    <property type="entry name" value="Formyl_transf_N"/>
</dbReference>
<evidence type="ECO:0000256" key="4">
    <source>
        <dbReference type="ARBA" id="ARBA00022917"/>
    </source>
</evidence>
<keyword evidence="9" id="KW-1185">Reference proteome</keyword>
<evidence type="ECO:0000256" key="5">
    <source>
        <dbReference type="HAMAP-Rule" id="MF_00182"/>
    </source>
</evidence>
<dbReference type="PANTHER" id="PTHR11138:SF5">
    <property type="entry name" value="METHIONYL-TRNA FORMYLTRANSFERASE, MITOCHONDRIAL"/>
    <property type="match status" value="1"/>
</dbReference>
<comment type="catalytic activity">
    <reaction evidence="5">
        <text>L-methionyl-tRNA(fMet) + (6R)-10-formyltetrahydrofolate = N-formyl-L-methionyl-tRNA(fMet) + (6S)-5,6,7,8-tetrahydrofolate + H(+)</text>
        <dbReference type="Rhea" id="RHEA:24380"/>
        <dbReference type="Rhea" id="RHEA-COMP:9952"/>
        <dbReference type="Rhea" id="RHEA-COMP:9953"/>
        <dbReference type="ChEBI" id="CHEBI:15378"/>
        <dbReference type="ChEBI" id="CHEBI:57453"/>
        <dbReference type="ChEBI" id="CHEBI:78530"/>
        <dbReference type="ChEBI" id="CHEBI:78844"/>
        <dbReference type="ChEBI" id="CHEBI:195366"/>
        <dbReference type="EC" id="2.1.2.9"/>
    </reaction>
</comment>
<dbReference type="Pfam" id="PF02911">
    <property type="entry name" value="Formyl_trans_C"/>
    <property type="match status" value="1"/>
</dbReference>
<feature type="domain" description="Formyl transferase C-terminal" evidence="7">
    <location>
        <begin position="206"/>
        <end position="303"/>
    </location>
</feature>
<proteinExistence type="inferred from homology"/>
<dbReference type="InterPro" id="IPR005793">
    <property type="entry name" value="Formyl_trans_C"/>
</dbReference>
<protein>
    <recommendedName>
        <fullName evidence="2 5">Methionyl-tRNA formyltransferase</fullName>
        <ecNumber evidence="2 5">2.1.2.9</ecNumber>
    </recommendedName>
</protein>
<dbReference type="InterPro" id="IPR036477">
    <property type="entry name" value="Formyl_transf_N_sf"/>
</dbReference>
<dbReference type="CDD" id="cd08646">
    <property type="entry name" value="FMT_core_Met-tRNA-FMT_N"/>
    <property type="match status" value="1"/>
</dbReference>
<comment type="function">
    <text evidence="5">Attaches a formyl group to the free amino group of methionyl-tRNA(fMet). The formyl group appears to play a dual role in the initiator identity of N-formylmethionyl-tRNA by promoting its recognition by IF2 and preventing the misappropriation of this tRNA by the elongation apparatus.</text>
</comment>
<dbReference type="AlphaFoldDB" id="D4YS88"/>
<feature type="binding site" evidence="5">
    <location>
        <begin position="112"/>
        <end position="115"/>
    </location>
    <ligand>
        <name>(6S)-5,6,7,8-tetrahydrofolate</name>
        <dbReference type="ChEBI" id="CHEBI:57453"/>
    </ligand>
</feature>
<organism evidence="8 9">
    <name type="scientific">Lactobacillus amylolyticus DSM 11664</name>
    <dbReference type="NCBI Taxonomy" id="585524"/>
    <lineage>
        <taxon>Bacteria</taxon>
        <taxon>Bacillati</taxon>
        <taxon>Bacillota</taxon>
        <taxon>Bacilli</taxon>
        <taxon>Lactobacillales</taxon>
        <taxon>Lactobacillaceae</taxon>
        <taxon>Lactobacillus</taxon>
    </lineage>
</organism>
<evidence type="ECO:0000256" key="2">
    <source>
        <dbReference type="ARBA" id="ARBA00012261"/>
    </source>
</evidence>
<dbReference type="NCBIfam" id="TIGR00460">
    <property type="entry name" value="fmt"/>
    <property type="match status" value="1"/>
</dbReference>
<keyword evidence="4 5" id="KW-0648">Protein biosynthesis</keyword>
<dbReference type="PANTHER" id="PTHR11138">
    <property type="entry name" value="METHIONYL-TRNA FORMYLTRANSFERASE"/>
    <property type="match status" value="1"/>
</dbReference>
<dbReference type="EC" id="2.1.2.9" evidence="2 5"/>
<dbReference type="EMBL" id="ADNY01000013">
    <property type="protein sequence ID" value="EFG55903.1"/>
    <property type="molecule type" value="Genomic_DNA"/>
</dbReference>
<dbReference type="STRING" id="83683.B1745_02670"/>
<evidence type="ECO:0000313" key="8">
    <source>
        <dbReference type="EMBL" id="EFG55903.1"/>
    </source>
</evidence>
<accession>D4YS88</accession>
<gene>
    <name evidence="5 8" type="primary">fmt</name>
    <name evidence="8" type="ORF">HMPREF0493_0366</name>
</gene>
<dbReference type="PATRIC" id="fig|585524.9.peg.963"/>
<dbReference type="Pfam" id="PF00551">
    <property type="entry name" value="Formyl_trans_N"/>
    <property type="match status" value="1"/>
</dbReference>
<evidence type="ECO:0000313" key="9">
    <source>
        <dbReference type="Proteomes" id="UP000004069"/>
    </source>
</evidence>
<comment type="caution">
    <text evidence="8">The sequence shown here is derived from an EMBL/GenBank/DDBJ whole genome shotgun (WGS) entry which is preliminary data.</text>
</comment>
<dbReference type="GO" id="GO:0004479">
    <property type="term" value="F:methionyl-tRNA formyltransferase activity"/>
    <property type="evidence" value="ECO:0007669"/>
    <property type="project" value="UniProtKB-UniRule"/>
</dbReference>
<sequence>MQMQSIIFMGTPQFSVPVLEGLINKGYEIKAVVTQPDKKVGRKQKITKTPAKIAAEAHDIPVYQPIKLSGSPEMAELIDMHADFIVTAAYGQFLPTKFLNSVKIAAVNVHGSLLPKYRGGAPIQYALLNGDKETGITIMEMVKKMDAGDIYAQKALKIEPDDNAGTVFEKLSYLGRDLLLETLPKIADGTVVKTPQDPEKVVFSPNIKKEQEKITTEMTASEANNLIRALNPDPGAYLMVEGKRLKVWKAEVAEDSSSLEAGCVVDNKKRFALSFADNSVLNLLELQPAGKKKMEVKNFLNGQGKKYAPGEKIVDD</sequence>
<dbReference type="Gene3D" id="3.40.50.12230">
    <property type="match status" value="1"/>
</dbReference>
<evidence type="ECO:0000256" key="3">
    <source>
        <dbReference type="ARBA" id="ARBA00022679"/>
    </source>
</evidence>